<dbReference type="InterPro" id="IPR001506">
    <property type="entry name" value="Peptidase_M12A"/>
</dbReference>
<keyword evidence="4" id="KW-1015">Disulfide bond</keyword>
<dbReference type="Pfam" id="PF01400">
    <property type="entry name" value="Astacin"/>
    <property type="match status" value="1"/>
</dbReference>
<dbReference type="SMART" id="SM00235">
    <property type="entry name" value="ZnMc"/>
    <property type="match status" value="1"/>
</dbReference>
<dbReference type="OrthoDB" id="6665824at2759"/>
<evidence type="ECO:0000256" key="6">
    <source>
        <dbReference type="RuleBase" id="RU361183"/>
    </source>
</evidence>
<evidence type="ECO:0000259" key="8">
    <source>
        <dbReference type="PROSITE" id="PS51864"/>
    </source>
</evidence>
<feature type="signal peptide" evidence="6">
    <location>
        <begin position="1"/>
        <end position="17"/>
    </location>
</feature>
<feature type="binding site" evidence="5">
    <location>
        <position position="300"/>
    </location>
    <ligand>
        <name>Zn(2+)</name>
        <dbReference type="ChEBI" id="CHEBI:29105"/>
        <note>catalytic</note>
    </ligand>
</feature>
<feature type="binding site" evidence="5">
    <location>
        <position position="290"/>
    </location>
    <ligand>
        <name>Zn(2+)</name>
        <dbReference type="ChEBI" id="CHEBI:29105"/>
        <note>catalytic</note>
    </ligand>
</feature>
<keyword evidence="9" id="KW-1185">Reference proteome</keyword>
<dbReference type="GO" id="GO:0004222">
    <property type="term" value="F:metalloendopeptidase activity"/>
    <property type="evidence" value="ECO:0000318"/>
    <property type="project" value="GO_Central"/>
</dbReference>
<comment type="cofactor">
    <cofactor evidence="5 6">
        <name>Zn(2+)</name>
        <dbReference type="ChEBI" id="CHEBI:29105"/>
    </cofactor>
    <text evidence="5 6">Binds 1 zinc ion per subunit.</text>
</comment>
<dbReference type="Pfam" id="PF01549">
    <property type="entry name" value="ShK"/>
    <property type="match status" value="3"/>
</dbReference>
<keyword evidence="5 6" id="KW-0479">Metal-binding</keyword>
<comment type="caution">
    <text evidence="4">Lacks conserved residue(s) required for the propagation of feature annotation.</text>
</comment>
<dbReference type="InterPro" id="IPR034035">
    <property type="entry name" value="Astacin-like_dom"/>
</dbReference>
<evidence type="ECO:0000256" key="1">
    <source>
        <dbReference type="ARBA" id="ARBA00002657"/>
    </source>
</evidence>
<evidence type="ECO:0000259" key="7">
    <source>
        <dbReference type="PROSITE" id="PS51670"/>
    </source>
</evidence>
<feature type="disulfide bond" evidence="4">
    <location>
        <begin position="171"/>
        <end position="205"/>
    </location>
</feature>
<evidence type="ECO:0000313" key="10">
    <source>
        <dbReference type="RefSeq" id="XP_035673713.1"/>
    </source>
</evidence>
<feature type="active site" evidence="5">
    <location>
        <position position="291"/>
    </location>
</feature>
<dbReference type="FunFam" id="3.40.390.10:FF:000101">
    <property type="entry name" value="Metalloendopeptidase"/>
    <property type="match status" value="1"/>
</dbReference>
<protein>
    <recommendedName>
        <fullName evidence="6">Metalloendopeptidase</fullName>
        <ecNumber evidence="6">3.4.24.-</ecNumber>
    </recommendedName>
</protein>
<dbReference type="EC" id="3.4.24.-" evidence="6"/>
<dbReference type="PANTHER" id="PTHR10127">
    <property type="entry name" value="DISCOIDIN, CUB, EGF, LAMININ , AND ZINC METALLOPROTEASE DOMAIN CONTAINING"/>
    <property type="match status" value="1"/>
</dbReference>
<dbReference type="AlphaFoldDB" id="A0A9J7L0G2"/>
<gene>
    <name evidence="10" type="primary">LOC118414059</name>
</gene>
<feature type="binding site" evidence="5">
    <location>
        <position position="294"/>
    </location>
    <ligand>
        <name>Zn(2+)</name>
        <dbReference type="ChEBI" id="CHEBI:29105"/>
        <note>catalytic</note>
    </ligand>
</feature>
<dbReference type="InterPro" id="IPR024079">
    <property type="entry name" value="MetalloPept_cat_dom_sf"/>
</dbReference>
<keyword evidence="6" id="KW-0732">Signal</keyword>
<evidence type="ECO:0000256" key="3">
    <source>
        <dbReference type="ARBA" id="ARBA00022801"/>
    </source>
</evidence>
<proteinExistence type="predicted"/>
<dbReference type="Gene3D" id="1.10.10.1940">
    <property type="match status" value="2"/>
</dbReference>
<dbReference type="PROSITE" id="PS51864">
    <property type="entry name" value="ASTACIN"/>
    <property type="match status" value="1"/>
</dbReference>
<dbReference type="InterPro" id="IPR006026">
    <property type="entry name" value="Peptidase_Metallo"/>
</dbReference>
<dbReference type="GO" id="GO:0005615">
    <property type="term" value="C:extracellular space"/>
    <property type="evidence" value="ECO:0000318"/>
    <property type="project" value="GO_Central"/>
</dbReference>
<feature type="domain" description="ShKT" evidence="7">
    <location>
        <begin position="128"/>
        <end position="162"/>
    </location>
</feature>
<keyword evidence="2 5" id="KW-0645">Protease</keyword>
<dbReference type="PANTHER" id="PTHR10127:SF883">
    <property type="entry name" value="ZINC METALLOPROTEINASE NAS-8"/>
    <property type="match status" value="1"/>
</dbReference>
<evidence type="ECO:0000256" key="5">
    <source>
        <dbReference type="PROSITE-ProRule" id="PRU01211"/>
    </source>
</evidence>
<dbReference type="RefSeq" id="XP_035673713.1">
    <property type="nucleotide sequence ID" value="XM_035817820.1"/>
</dbReference>
<dbReference type="Proteomes" id="UP000001554">
    <property type="component" value="Chromosome 4"/>
</dbReference>
<feature type="domain" description="ShKT" evidence="7">
    <location>
        <begin position="85"/>
        <end position="119"/>
    </location>
</feature>
<evidence type="ECO:0000256" key="2">
    <source>
        <dbReference type="ARBA" id="ARBA00022670"/>
    </source>
</evidence>
<name>A0A9J7L0G2_BRAFL</name>
<keyword evidence="3 5" id="KW-0378">Hydrolase</keyword>
<dbReference type="PROSITE" id="PS51670">
    <property type="entry name" value="SHKT"/>
    <property type="match status" value="3"/>
</dbReference>
<keyword evidence="5 6" id="KW-0862">Zinc</keyword>
<dbReference type="PRINTS" id="PR00480">
    <property type="entry name" value="ASTACIN"/>
</dbReference>
<feature type="chain" id="PRO_5039961953" description="Metalloendopeptidase" evidence="6">
    <location>
        <begin position="18"/>
        <end position="395"/>
    </location>
</feature>
<keyword evidence="5 6" id="KW-0482">Metalloprotease</keyword>
<feature type="domain" description="Peptidase M12A" evidence="8">
    <location>
        <begin position="197"/>
        <end position="392"/>
    </location>
</feature>
<accession>A0A9J7L0G2</accession>
<dbReference type="GO" id="GO:0006508">
    <property type="term" value="P:proteolysis"/>
    <property type="evidence" value="ECO:0007669"/>
    <property type="project" value="UniProtKB-KW"/>
</dbReference>
<feature type="disulfide bond" evidence="4">
    <location>
        <begin position="85"/>
        <end position="119"/>
    </location>
</feature>
<sequence length="395" mass="42697">MYASAILLLFGAGLAASAPADILRSSPPEPETVTQAIMKQNEGLNLYQGDIDGLDPNSRNAIHDATRWPNGVIPYVIGGEFSYSCFDADGNCGSWASAGECTNNPNFMQGSCPQSCGMCRRSAVDRSCTDDNEWCSHWAGQGECTNNPAYMNANCQLSCGLCTSGGGGGACTDNHEHCGYWASVGECTNSADYMNQNCMLSCNLCGGGGNNNGGTTQTTTASAGSEVGRIQAAMEEFNRRTCIRFVPRTNEQNYIHIRKSTGCHAYVGVQGGAQEVSLGDGCLGKATIMHELMHAAGFWHEHSRPDRDDWVYIYLENVPQAQWHAFDKHSESRTLGLQYDYGSIMHYESHAFSMNGRQVIVPRHSTNGVVLGAATDFSSLDLQKLNTLYNCYGGK</sequence>
<evidence type="ECO:0000256" key="4">
    <source>
        <dbReference type="PROSITE-ProRule" id="PRU01005"/>
    </source>
</evidence>
<comment type="function">
    <text evidence="1">Metalloprotease.</text>
</comment>
<feature type="disulfide bond" evidence="4">
    <location>
        <begin position="128"/>
        <end position="162"/>
    </location>
</feature>
<feature type="domain" description="ShKT" evidence="7">
    <location>
        <begin position="171"/>
        <end position="205"/>
    </location>
</feature>
<reference evidence="10" key="2">
    <citation type="submission" date="2025-08" db="UniProtKB">
        <authorList>
            <consortium name="RefSeq"/>
        </authorList>
    </citation>
    <scope>IDENTIFICATION</scope>
    <source>
        <strain evidence="10">S238N-H82</strain>
        <tissue evidence="10">Testes</tissue>
    </source>
</reference>
<dbReference type="OMA" id="QAQWHAF"/>
<organism evidence="9 10">
    <name type="scientific">Branchiostoma floridae</name>
    <name type="common">Florida lancelet</name>
    <name type="synonym">Amphioxus</name>
    <dbReference type="NCBI Taxonomy" id="7739"/>
    <lineage>
        <taxon>Eukaryota</taxon>
        <taxon>Metazoa</taxon>
        <taxon>Chordata</taxon>
        <taxon>Cephalochordata</taxon>
        <taxon>Leptocardii</taxon>
        <taxon>Amphioxiformes</taxon>
        <taxon>Branchiostomatidae</taxon>
        <taxon>Branchiostoma</taxon>
    </lineage>
</organism>
<reference evidence="9" key="1">
    <citation type="journal article" date="2020" name="Nat. Ecol. Evol.">
        <title>Deeply conserved synteny resolves early events in vertebrate evolution.</title>
        <authorList>
            <person name="Simakov O."/>
            <person name="Marletaz F."/>
            <person name="Yue J.X."/>
            <person name="O'Connell B."/>
            <person name="Jenkins J."/>
            <person name="Brandt A."/>
            <person name="Calef R."/>
            <person name="Tung C.H."/>
            <person name="Huang T.K."/>
            <person name="Schmutz J."/>
            <person name="Satoh N."/>
            <person name="Yu J.K."/>
            <person name="Putnam N.H."/>
            <person name="Green R.E."/>
            <person name="Rokhsar D.S."/>
        </authorList>
    </citation>
    <scope>NUCLEOTIDE SEQUENCE [LARGE SCALE GENOMIC DNA]</scope>
    <source>
        <strain evidence="9">S238N-H82</strain>
    </source>
</reference>
<dbReference type="KEGG" id="bfo:118414059"/>
<dbReference type="InterPro" id="IPR003582">
    <property type="entry name" value="ShKT_dom"/>
</dbReference>
<evidence type="ECO:0000313" key="9">
    <source>
        <dbReference type="Proteomes" id="UP000001554"/>
    </source>
</evidence>
<dbReference type="SUPFAM" id="SSF55486">
    <property type="entry name" value="Metalloproteases ('zincins'), catalytic domain"/>
    <property type="match status" value="1"/>
</dbReference>
<dbReference type="GO" id="GO:0008270">
    <property type="term" value="F:zinc ion binding"/>
    <property type="evidence" value="ECO:0007669"/>
    <property type="project" value="UniProtKB-UniRule"/>
</dbReference>
<dbReference type="SMART" id="SM00254">
    <property type="entry name" value="ShKT"/>
    <property type="match status" value="3"/>
</dbReference>
<dbReference type="GeneID" id="118414059"/>
<dbReference type="CDD" id="cd04280">
    <property type="entry name" value="ZnMc_astacin_like"/>
    <property type="match status" value="1"/>
</dbReference>
<dbReference type="Gene3D" id="3.40.390.10">
    <property type="entry name" value="Collagenase (Catalytic Domain)"/>
    <property type="match status" value="1"/>
</dbReference>